<comment type="caution">
    <text evidence="1">The sequence shown here is derived from an EMBL/GenBank/DDBJ whole genome shotgun (WGS) entry which is preliminary data.</text>
</comment>
<organism evidence="1 2">
    <name type="scientific">Portunus trituberculatus</name>
    <name type="common">Swimming crab</name>
    <name type="synonym">Neptunus trituberculatus</name>
    <dbReference type="NCBI Taxonomy" id="210409"/>
    <lineage>
        <taxon>Eukaryota</taxon>
        <taxon>Metazoa</taxon>
        <taxon>Ecdysozoa</taxon>
        <taxon>Arthropoda</taxon>
        <taxon>Crustacea</taxon>
        <taxon>Multicrustacea</taxon>
        <taxon>Malacostraca</taxon>
        <taxon>Eumalacostraca</taxon>
        <taxon>Eucarida</taxon>
        <taxon>Decapoda</taxon>
        <taxon>Pleocyemata</taxon>
        <taxon>Brachyura</taxon>
        <taxon>Eubrachyura</taxon>
        <taxon>Portunoidea</taxon>
        <taxon>Portunidae</taxon>
        <taxon>Portuninae</taxon>
        <taxon>Portunus</taxon>
    </lineage>
</organism>
<dbReference type="AlphaFoldDB" id="A0A5B7G571"/>
<evidence type="ECO:0000313" key="2">
    <source>
        <dbReference type="Proteomes" id="UP000324222"/>
    </source>
</evidence>
<accession>A0A5B7G571</accession>
<gene>
    <name evidence="1" type="ORF">E2C01_045485</name>
</gene>
<protein>
    <submittedName>
        <fullName evidence="1">Uncharacterized protein</fullName>
    </submittedName>
</protein>
<keyword evidence="2" id="KW-1185">Reference proteome</keyword>
<name>A0A5B7G571_PORTR</name>
<dbReference type="EMBL" id="VSRR010010307">
    <property type="protein sequence ID" value="MPC51634.1"/>
    <property type="molecule type" value="Genomic_DNA"/>
</dbReference>
<evidence type="ECO:0000313" key="1">
    <source>
        <dbReference type="EMBL" id="MPC51634.1"/>
    </source>
</evidence>
<sequence length="106" mass="12113">MMDDYHDKRFIRALRVAPAERNQEEPTNKWPVCLVVWQLWRQPRQSLTAHQTRLVTVGAESIVAATRALNTCGRCSKLLRRHAAACEPYCCAAILTVLETSSSWRC</sequence>
<proteinExistence type="predicted"/>
<dbReference type="Proteomes" id="UP000324222">
    <property type="component" value="Unassembled WGS sequence"/>
</dbReference>
<reference evidence="1 2" key="1">
    <citation type="submission" date="2019-05" db="EMBL/GenBank/DDBJ databases">
        <title>Another draft genome of Portunus trituberculatus and its Hox gene families provides insights of decapod evolution.</title>
        <authorList>
            <person name="Jeong J.-H."/>
            <person name="Song I."/>
            <person name="Kim S."/>
            <person name="Choi T."/>
            <person name="Kim D."/>
            <person name="Ryu S."/>
            <person name="Kim W."/>
        </authorList>
    </citation>
    <scope>NUCLEOTIDE SEQUENCE [LARGE SCALE GENOMIC DNA]</scope>
    <source>
        <tissue evidence="1">Muscle</tissue>
    </source>
</reference>